<keyword evidence="1" id="KW-1133">Transmembrane helix</keyword>
<gene>
    <name evidence="2" type="ORF">CLV40_13172</name>
</gene>
<keyword evidence="1" id="KW-0472">Membrane</keyword>
<dbReference type="PANTHER" id="PTHR30353">
    <property type="entry name" value="INNER MEMBRANE PROTEIN DEDA-RELATED"/>
    <property type="match status" value="1"/>
</dbReference>
<dbReference type="AlphaFoldDB" id="A0A2S6GD96"/>
<evidence type="ECO:0000256" key="1">
    <source>
        <dbReference type="RuleBase" id="RU367016"/>
    </source>
</evidence>
<keyword evidence="1" id="KW-1003">Cell membrane</keyword>
<accession>A0A2S6GD96</accession>
<keyword evidence="1" id="KW-0812">Transmembrane</keyword>
<organism evidence="2 3">
    <name type="scientific">Actinokineospora auranticolor</name>
    <dbReference type="NCBI Taxonomy" id="155976"/>
    <lineage>
        <taxon>Bacteria</taxon>
        <taxon>Bacillati</taxon>
        <taxon>Actinomycetota</taxon>
        <taxon>Actinomycetes</taxon>
        <taxon>Pseudonocardiales</taxon>
        <taxon>Pseudonocardiaceae</taxon>
        <taxon>Actinokineospora</taxon>
    </lineage>
</organism>
<dbReference type="PANTHER" id="PTHR30353:SF0">
    <property type="entry name" value="TRANSMEMBRANE PROTEIN"/>
    <property type="match status" value="1"/>
</dbReference>
<dbReference type="EMBL" id="PTIX01000031">
    <property type="protein sequence ID" value="PPK63203.1"/>
    <property type="molecule type" value="Genomic_DNA"/>
</dbReference>
<comment type="caution">
    <text evidence="2">The sequence shown here is derived from an EMBL/GenBank/DDBJ whole genome shotgun (WGS) entry which is preliminary data.</text>
</comment>
<dbReference type="InterPro" id="IPR032818">
    <property type="entry name" value="DedA-like"/>
</dbReference>
<sequence>MLARFVPVVRTVLNPLAGLTGVPAGVFALWQVLGGLLWTVGVTVAGYLLGSTIPNVDTYLLPITAAIVVLSLLPVAARLVRSRSRA</sequence>
<protein>
    <recommendedName>
        <fullName evidence="4">SNARE associated Golgi protein</fullName>
    </recommendedName>
</protein>
<comment type="subcellular location">
    <subcellularLocation>
        <location evidence="1">Cell membrane</location>
        <topology evidence="1">Multi-pass membrane protein</topology>
    </subcellularLocation>
</comment>
<evidence type="ECO:0000313" key="3">
    <source>
        <dbReference type="Proteomes" id="UP000239203"/>
    </source>
</evidence>
<evidence type="ECO:0008006" key="4">
    <source>
        <dbReference type="Google" id="ProtNLM"/>
    </source>
</evidence>
<comment type="caution">
    <text evidence="1">Lacks conserved residue(s) required for the propagation of feature annotation.</text>
</comment>
<dbReference type="Proteomes" id="UP000239203">
    <property type="component" value="Unassembled WGS sequence"/>
</dbReference>
<dbReference type="GO" id="GO:0005886">
    <property type="term" value="C:plasma membrane"/>
    <property type="evidence" value="ECO:0007669"/>
    <property type="project" value="UniProtKB-SubCell"/>
</dbReference>
<evidence type="ECO:0000313" key="2">
    <source>
        <dbReference type="EMBL" id="PPK63203.1"/>
    </source>
</evidence>
<feature type="transmembrane region" description="Helical" evidence="1">
    <location>
        <begin position="12"/>
        <end position="39"/>
    </location>
</feature>
<reference evidence="2 3" key="1">
    <citation type="submission" date="2018-02" db="EMBL/GenBank/DDBJ databases">
        <title>Genomic Encyclopedia of Archaeal and Bacterial Type Strains, Phase II (KMG-II): from individual species to whole genera.</title>
        <authorList>
            <person name="Goeker M."/>
        </authorList>
    </citation>
    <scope>NUCLEOTIDE SEQUENCE [LARGE SCALE GENOMIC DNA]</scope>
    <source>
        <strain evidence="2 3">YU 961-1</strain>
    </source>
</reference>
<comment type="similarity">
    <text evidence="1">Belongs to the DedA family.</text>
</comment>
<feature type="transmembrane region" description="Helical" evidence="1">
    <location>
        <begin position="59"/>
        <end position="80"/>
    </location>
</feature>
<proteinExistence type="inferred from homology"/>
<keyword evidence="3" id="KW-1185">Reference proteome</keyword>
<name>A0A2S6GD96_9PSEU</name>